<proteinExistence type="predicted"/>
<accession>A0A8J8T824</accession>
<comment type="caution">
    <text evidence="1">The sequence shown here is derived from an EMBL/GenBank/DDBJ whole genome shotgun (WGS) entry which is preliminary data.</text>
</comment>
<dbReference type="Proteomes" id="UP000785679">
    <property type="component" value="Unassembled WGS sequence"/>
</dbReference>
<evidence type="ECO:0000313" key="2">
    <source>
        <dbReference type="Proteomes" id="UP000785679"/>
    </source>
</evidence>
<dbReference type="AlphaFoldDB" id="A0A8J8T824"/>
<gene>
    <name evidence="1" type="ORF">FGO68_gene13380</name>
</gene>
<name>A0A8J8T824_HALGN</name>
<evidence type="ECO:0000313" key="1">
    <source>
        <dbReference type="EMBL" id="TNV85804.1"/>
    </source>
</evidence>
<keyword evidence="2" id="KW-1185">Reference proteome</keyword>
<reference evidence="1" key="1">
    <citation type="submission" date="2019-06" db="EMBL/GenBank/DDBJ databases">
        <authorList>
            <person name="Zheng W."/>
        </authorList>
    </citation>
    <scope>NUCLEOTIDE SEQUENCE</scope>
    <source>
        <strain evidence="1">QDHG01</strain>
    </source>
</reference>
<organism evidence="1 2">
    <name type="scientific">Halteria grandinella</name>
    <dbReference type="NCBI Taxonomy" id="5974"/>
    <lineage>
        <taxon>Eukaryota</taxon>
        <taxon>Sar</taxon>
        <taxon>Alveolata</taxon>
        <taxon>Ciliophora</taxon>
        <taxon>Intramacronucleata</taxon>
        <taxon>Spirotrichea</taxon>
        <taxon>Stichotrichia</taxon>
        <taxon>Sporadotrichida</taxon>
        <taxon>Halteriidae</taxon>
        <taxon>Halteria</taxon>
    </lineage>
</organism>
<protein>
    <submittedName>
        <fullName evidence="1">Uncharacterized protein</fullName>
    </submittedName>
</protein>
<sequence length="100" mass="11555">MKGQQCYREKRQTAKFHFPPSSQLERKLSCPHHSNWLRGRNFERSIHQDCLSDQGSTLCKWGCSSNSPLYRSSTRTWLCFLTLIACTPHQSLAKCKALPI</sequence>
<dbReference type="EMBL" id="RRYP01001539">
    <property type="protein sequence ID" value="TNV85804.1"/>
    <property type="molecule type" value="Genomic_DNA"/>
</dbReference>